<evidence type="ECO:0000313" key="13">
    <source>
        <dbReference type="Ensembl" id="ENSSORP00005026029.1"/>
    </source>
</evidence>
<dbReference type="PROSITE" id="PS51265">
    <property type="entry name" value="ZF_DBF4"/>
    <property type="match status" value="1"/>
</dbReference>
<evidence type="ECO:0000256" key="4">
    <source>
        <dbReference type="ARBA" id="ARBA00022737"/>
    </source>
</evidence>
<dbReference type="SMART" id="SM00586">
    <property type="entry name" value="ZnF_DBF"/>
    <property type="match status" value="1"/>
</dbReference>
<dbReference type="FunCoup" id="A0A673A9Y6">
    <property type="interactions" value="560"/>
</dbReference>
<dbReference type="Ensembl" id="ENSSORT00005026798.1">
    <property type="protein sequence ID" value="ENSSORP00005026029.1"/>
    <property type="gene ID" value="ENSSORG00005012506.1"/>
</dbReference>
<dbReference type="GO" id="GO:0008270">
    <property type="term" value="F:zinc ion binding"/>
    <property type="evidence" value="ECO:0007669"/>
    <property type="project" value="UniProtKB-KW"/>
</dbReference>
<organism evidence="13 14">
    <name type="scientific">Sphaeramia orbicularis</name>
    <name type="common">orbiculate cardinalfish</name>
    <dbReference type="NCBI Taxonomy" id="375764"/>
    <lineage>
        <taxon>Eukaryota</taxon>
        <taxon>Metazoa</taxon>
        <taxon>Chordata</taxon>
        <taxon>Craniata</taxon>
        <taxon>Vertebrata</taxon>
        <taxon>Euteleostomi</taxon>
        <taxon>Actinopterygii</taxon>
        <taxon>Neopterygii</taxon>
        <taxon>Teleostei</taxon>
        <taxon>Neoteleostei</taxon>
        <taxon>Acanthomorphata</taxon>
        <taxon>Gobiaria</taxon>
        <taxon>Kurtiformes</taxon>
        <taxon>Apogonoidei</taxon>
        <taxon>Apogonidae</taxon>
        <taxon>Apogoninae</taxon>
        <taxon>Sphaeramia</taxon>
    </lineage>
</organism>
<evidence type="ECO:0000256" key="6">
    <source>
        <dbReference type="ARBA" id="ARBA00022833"/>
    </source>
</evidence>
<accession>A0A673A9Y6</accession>
<dbReference type="GO" id="GO:1901987">
    <property type="term" value="P:regulation of cell cycle phase transition"/>
    <property type="evidence" value="ECO:0007669"/>
    <property type="project" value="TreeGrafter"/>
</dbReference>
<dbReference type="PANTHER" id="PTHR15375">
    <property type="entry name" value="ACTIVATOR OF S-PHASE KINASE-RELATED"/>
    <property type="match status" value="1"/>
</dbReference>
<dbReference type="GO" id="GO:0010571">
    <property type="term" value="P:positive regulation of nuclear cell cycle DNA replication"/>
    <property type="evidence" value="ECO:0007669"/>
    <property type="project" value="TreeGrafter"/>
</dbReference>
<evidence type="ECO:0000256" key="1">
    <source>
        <dbReference type="ARBA" id="ARBA00004123"/>
    </source>
</evidence>
<dbReference type="GO" id="GO:0003676">
    <property type="term" value="F:nucleic acid binding"/>
    <property type="evidence" value="ECO:0007669"/>
    <property type="project" value="InterPro"/>
</dbReference>
<dbReference type="InterPro" id="IPR051590">
    <property type="entry name" value="Replication_Regulatory_Kinase"/>
</dbReference>
<dbReference type="PANTHER" id="PTHR15375:SF22">
    <property type="entry name" value="PROTEIN DBF4 HOMOLOG A"/>
    <property type="match status" value="1"/>
</dbReference>
<dbReference type="InterPro" id="IPR038545">
    <property type="entry name" value="Znf_DBF_sf"/>
</dbReference>
<keyword evidence="8" id="KW-0131">Cell cycle</keyword>
<keyword evidence="6" id="KW-0862">Zinc</keyword>
<evidence type="ECO:0000256" key="11">
    <source>
        <dbReference type="SAM" id="MobiDB-lite"/>
    </source>
</evidence>
<dbReference type="Pfam" id="PF07535">
    <property type="entry name" value="zf-DBF"/>
    <property type="match status" value="1"/>
</dbReference>
<keyword evidence="3" id="KW-0479">Metal-binding</keyword>
<reference evidence="13" key="2">
    <citation type="submission" date="2025-08" db="UniProtKB">
        <authorList>
            <consortium name="Ensembl"/>
        </authorList>
    </citation>
    <scope>IDENTIFICATION</scope>
</reference>
<evidence type="ECO:0000313" key="14">
    <source>
        <dbReference type="Proteomes" id="UP000472271"/>
    </source>
</evidence>
<evidence type="ECO:0000256" key="3">
    <source>
        <dbReference type="ARBA" id="ARBA00022723"/>
    </source>
</evidence>
<dbReference type="GO" id="GO:0031431">
    <property type="term" value="C:Dbf4-dependent protein kinase complex"/>
    <property type="evidence" value="ECO:0007669"/>
    <property type="project" value="TreeGrafter"/>
</dbReference>
<reference evidence="13" key="3">
    <citation type="submission" date="2025-09" db="UniProtKB">
        <authorList>
            <consortium name="Ensembl"/>
        </authorList>
    </citation>
    <scope>IDENTIFICATION</scope>
</reference>
<evidence type="ECO:0000259" key="12">
    <source>
        <dbReference type="PROSITE" id="PS51265"/>
    </source>
</evidence>
<evidence type="ECO:0000256" key="7">
    <source>
        <dbReference type="ARBA" id="ARBA00023242"/>
    </source>
</evidence>
<dbReference type="Gene3D" id="2.10.50.40">
    <property type="match status" value="1"/>
</dbReference>
<keyword evidence="4" id="KW-0677">Repeat</keyword>
<feature type="compositionally biased region" description="Polar residues" evidence="11">
    <location>
        <begin position="118"/>
        <end position="128"/>
    </location>
</feature>
<dbReference type="Gene3D" id="6.10.250.3410">
    <property type="entry name" value="DBF zinc finger"/>
    <property type="match status" value="1"/>
</dbReference>
<sequence length="528" mass="59891">AQRDTLPSDELLSQAKPSSCVSCPVEAAPFAGKVFYLDLPSNRMAQTLERDIQDLGGIVEKFFSKEIKYLVSNKMEAKYVHRLRQDSPVPSPESGPSSPHPYSNPHQPASHGDVKSRFQGQTDSFSTSRGKSLVKRVVKEQKRVHMDKILSNALDWGVKILYVDDMIRNVQKKKKLCSQFPATTVVKTVVSYICERISKPFVKVEDSSRRYRPVYLSMSSMPEFNLKTIPPCTPFCVDQKGPPGSKQQGCRYGRANGQKKIRGKNRQGFCECCELTYDNLTTHLQSERHKAFSKSDEYLVVDRLVSNMHCNLIHIKSKMKSKPKCSVSSVVISPGPCGKTKPKHKGDGDTTETIKEEQLINHTDEGHGKYQIAHALKITSDSGPAPLHHTEGNRRYCRTYSNTSKHRSLGRKRPCGQNWTSCYQADQDRTPQFKEETAPSRGECVASNQPFPPGVTPVDLWGPIYFSPVRRIQRRVRVYKRKRRKVDAQVFCQEHVQLNDSADNSLLRLWELFQSSDDMDVEFLGFED</sequence>
<dbReference type="AlphaFoldDB" id="A0A673A9Y6"/>
<proteinExistence type="predicted"/>
<dbReference type="Proteomes" id="UP000472271">
    <property type="component" value="Chromosome 16"/>
</dbReference>
<evidence type="ECO:0000256" key="10">
    <source>
        <dbReference type="PROSITE-ProRule" id="PRU00600"/>
    </source>
</evidence>
<comment type="subcellular location">
    <subcellularLocation>
        <location evidence="1">Nucleus</location>
    </subcellularLocation>
</comment>
<dbReference type="InParanoid" id="A0A673A9Y6"/>
<reference evidence="13" key="1">
    <citation type="submission" date="2019-06" db="EMBL/GenBank/DDBJ databases">
        <authorList>
            <consortium name="Wellcome Sanger Institute Data Sharing"/>
        </authorList>
    </citation>
    <scope>NUCLEOTIDE SEQUENCE [LARGE SCALE GENOMIC DNA]</scope>
</reference>
<evidence type="ECO:0000256" key="9">
    <source>
        <dbReference type="ARBA" id="ARBA00040397"/>
    </source>
</evidence>
<feature type="compositionally biased region" description="Low complexity" evidence="11">
    <location>
        <begin position="92"/>
        <end position="103"/>
    </location>
</feature>
<feature type="domain" description="DBF4-type" evidence="12">
    <location>
        <begin position="263"/>
        <end position="311"/>
    </location>
</feature>
<gene>
    <name evidence="13" type="primary">dbf4</name>
</gene>
<keyword evidence="2" id="KW-0597">Phosphoprotein</keyword>
<name>A0A673A9Y6_9TELE</name>
<evidence type="ECO:0000256" key="8">
    <source>
        <dbReference type="ARBA" id="ARBA00023306"/>
    </source>
</evidence>
<dbReference type="FunFam" id="6.10.250.3410:FF:000001">
    <property type="entry name" value="Protein DBF4 homolog A"/>
    <property type="match status" value="1"/>
</dbReference>
<keyword evidence="7" id="KW-0539">Nucleus</keyword>
<evidence type="ECO:0000256" key="5">
    <source>
        <dbReference type="ARBA" id="ARBA00022771"/>
    </source>
</evidence>
<dbReference type="InterPro" id="IPR006572">
    <property type="entry name" value="Znf_DBF"/>
</dbReference>
<protein>
    <recommendedName>
        <fullName evidence="9">Protein DBF4 homolog A</fullName>
    </recommendedName>
</protein>
<evidence type="ECO:0000256" key="2">
    <source>
        <dbReference type="ARBA" id="ARBA00022553"/>
    </source>
</evidence>
<keyword evidence="14" id="KW-1185">Reference proteome</keyword>
<keyword evidence="5 10" id="KW-0863">Zinc-finger</keyword>
<dbReference type="GO" id="GO:0043539">
    <property type="term" value="F:protein serine/threonine kinase activator activity"/>
    <property type="evidence" value="ECO:0007669"/>
    <property type="project" value="TreeGrafter"/>
</dbReference>
<feature type="region of interest" description="Disordered" evidence="11">
    <location>
        <begin position="85"/>
        <end position="128"/>
    </location>
</feature>